<proteinExistence type="inferred from homology"/>
<reference evidence="8" key="1">
    <citation type="journal article" date="2021" name="Curr. Microbiol.">
        <title>Complete genome of nocamycin-producing strain Saccharothrix syringae NRRL B-16468 reveals the biosynthetic potential for secondary metabolites.</title>
        <authorList>
            <person name="Mo X."/>
            <person name="Yang S."/>
        </authorList>
    </citation>
    <scope>NUCLEOTIDE SEQUENCE [LARGE SCALE GENOMIC DNA]</scope>
    <source>
        <strain evidence="8">ATCC 51364 / DSM 43886 / JCM 6844 / KCTC 9398 / NBRC 14523 / NRRL B-16468 / INA 2240</strain>
    </source>
</reference>
<evidence type="ECO:0000313" key="7">
    <source>
        <dbReference type="EMBL" id="QFZ20035.1"/>
    </source>
</evidence>
<dbReference type="InterPro" id="IPR036318">
    <property type="entry name" value="FAD-bd_PCMH-like_sf"/>
</dbReference>
<dbReference type="PROSITE" id="PS51387">
    <property type="entry name" value="FAD_PCMH"/>
    <property type="match status" value="1"/>
</dbReference>
<dbReference type="Proteomes" id="UP000325787">
    <property type="component" value="Chromosome"/>
</dbReference>
<organism evidence="7 8">
    <name type="scientific">Saccharothrix syringae</name>
    <name type="common">Nocardiopsis syringae</name>
    <dbReference type="NCBI Taxonomy" id="103733"/>
    <lineage>
        <taxon>Bacteria</taxon>
        <taxon>Bacillati</taxon>
        <taxon>Actinomycetota</taxon>
        <taxon>Actinomycetes</taxon>
        <taxon>Pseudonocardiales</taxon>
        <taxon>Pseudonocardiaceae</taxon>
        <taxon>Saccharothrix</taxon>
    </lineage>
</organism>
<dbReference type="PROSITE" id="PS00862">
    <property type="entry name" value="OX2_COVAL_FAD"/>
    <property type="match status" value="1"/>
</dbReference>
<evidence type="ECO:0000256" key="3">
    <source>
        <dbReference type="ARBA" id="ARBA00022630"/>
    </source>
</evidence>
<dbReference type="RefSeq" id="WP_033431126.1">
    <property type="nucleotide sequence ID" value="NZ_CP034550.1"/>
</dbReference>
<dbReference type="PANTHER" id="PTHR42973:SF39">
    <property type="entry name" value="FAD-BINDING PCMH-TYPE DOMAIN-CONTAINING PROTEIN"/>
    <property type="match status" value="1"/>
</dbReference>
<comment type="similarity">
    <text evidence="2">Belongs to the oxygen-dependent FAD-linked oxidoreductase family.</text>
</comment>
<dbReference type="SUPFAM" id="SSF56176">
    <property type="entry name" value="FAD-binding/transporter-associated domain-like"/>
    <property type="match status" value="1"/>
</dbReference>
<dbReference type="PANTHER" id="PTHR42973">
    <property type="entry name" value="BINDING OXIDOREDUCTASE, PUTATIVE (AFU_ORTHOLOGUE AFUA_1G17690)-RELATED"/>
    <property type="match status" value="1"/>
</dbReference>
<dbReference type="Pfam" id="PF01565">
    <property type="entry name" value="FAD_binding_4"/>
    <property type="match status" value="1"/>
</dbReference>
<dbReference type="InterPro" id="IPR016169">
    <property type="entry name" value="FAD-bd_PCMH_sub2"/>
</dbReference>
<name>A0A5Q0H293_SACSY</name>
<dbReference type="GO" id="GO:0016491">
    <property type="term" value="F:oxidoreductase activity"/>
    <property type="evidence" value="ECO:0007669"/>
    <property type="project" value="UniProtKB-KW"/>
</dbReference>
<evidence type="ECO:0000256" key="1">
    <source>
        <dbReference type="ARBA" id="ARBA00001974"/>
    </source>
</evidence>
<evidence type="ECO:0000313" key="8">
    <source>
        <dbReference type="Proteomes" id="UP000325787"/>
    </source>
</evidence>
<protein>
    <submittedName>
        <fullName evidence="7">FAD-binding oxidoreductase</fullName>
    </submittedName>
</protein>
<evidence type="ECO:0000256" key="4">
    <source>
        <dbReference type="ARBA" id="ARBA00022827"/>
    </source>
</evidence>
<keyword evidence="5" id="KW-0560">Oxidoreductase</keyword>
<evidence type="ECO:0000259" key="6">
    <source>
        <dbReference type="PROSITE" id="PS51387"/>
    </source>
</evidence>
<feature type="domain" description="FAD-binding PCMH-type" evidence="6">
    <location>
        <begin position="55"/>
        <end position="225"/>
    </location>
</feature>
<accession>A0A5Q0H293</accession>
<dbReference type="InterPro" id="IPR050416">
    <property type="entry name" value="FAD-linked_Oxidoreductase"/>
</dbReference>
<dbReference type="Gene3D" id="3.30.465.10">
    <property type="match status" value="1"/>
</dbReference>
<dbReference type="InterPro" id="IPR016166">
    <property type="entry name" value="FAD-bd_PCMH"/>
</dbReference>
<dbReference type="OrthoDB" id="9775082at2"/>
<dbReference type="InterPro" id="IPR016167">
    <property type="entry name" value="FAD-bd_PCMH_sub1"/>
</dbReference>
<evidence type="ECO:0000256" key="2">
    <source>
        <dbReference type="ARBA" id="ARBA00005466"/>
    </source>
</evidence>
<keyword evidence="4" id="KW-0274">FAD</keyword>
<sequence>MEFGRRTFVRATGLAALGAWDHDWNRLRRVLTGRLVLPGDAGYDEVRRPYNLVYAHRRPAAVALCADESDVARCLEFAARHRVRVAARSGGHSYAGYSTPEDGLVVDLTALHRIRFGPRDAVEVGAGTRMIDLYGALARRGRLLPAGSCPSVGIGGLALGGGISVVGRKHGLTCDHLRAARVVTPDGRLHRVDAGTEPDLFWALRGGGGGNVGVVTSFTFDTAPAHDVAVFGATFPPGAAVDVLGAWQEWIAASPDDLWTACAVVSGDPPGVAVDGTWSGPPDALRPVLDRLLARLSPAGVTVTPMDYLTAMRYFAGCRPQCPPDEGTPFVASSRMLHRPADPARVADLLDGRPAGWVQFDSFGGAIGRVRPDATPFPHRRAVSSAQTYVPVGTVDEGRARRILADLRDGIGGGTGYVNYIDPDMPDWGTAYYGANLPRLRRVARRHDPDRVLAFPQNVQGAS</sequence>
<dbReference type="InterPro" id="IPR012951">
    <property type="entry name" value="BBE"/>
</dbReference>
<dbReference type="KEGG" id="ssyi:EKG83_23755"/>
<keyword evidence="3" id="KW-0285">Flavoprotein</keyword>
<gene>
    <name evidence="7" type="ORF">EKG83_23755</name>
</gene>
<dbReference type="Pfam" id="PF08031">
    <property type="entry name" value="BBE"/>
    <property type="match status" value="1"/>
</dbReference>
<dbReference type="InterPro" id="IPR006093">
    <property type="entry name" value="Oxy_OxRdtase_FAD_BS"/>
</dbReference>
<dbReference type="Gene3D" id="3.30.43.10">
    <property type="entry name" value="Uridine Diphospho-n-acetylenolpyruvylglucosamine Reductase, domain 2"/>
    <property type="match status" value="1"/>
</dbReference>
<dbReference type="EMBL" id="CP034550">
    <property type="protein sequence ID" value="QFZ20035.1"/>
    <property type="molecule type" value="Genomic_DNA"/>
</dbReference>
<comment type="cofactor">
    <cofactor evidence="1">
        <name>FAD</name>
        <dbReference type="ChEBI" id="CHEBI:57692"/>
    </cofactor>
</comment>
<dbReference type="Gene3D" id="3.40.462.20">
    <property type="match status" value="1"/>
</dbReference>
<dbReference type="InterPro" id="IPR006094">
    <property type="entry name" value="Oxid_FAD_bind_N"/>
</dbReference>
<dbReference type="AlphaFoldDB" id="A0A5Q0H293"/>
<dbReference type="GO" id="GO:0071949">
    <property type="term" value="F:FAD binding"/>
    <property type="evidence" value="ECO:0007669"/>
    <property type="project" value="InterPro"/>
</dbReference>
<evidence type="ECO:0000256" key="5">
    <source>
        <dbReference type="ARBA" id="ARBA00023002"/>
    </source>
</evidence>
<keyword evidence="8" id="KW-1185">Reference proteome</keyword>